<reference evidence="3 4" key="1">
    <citation type="submission" date="2018-05" db="EMBL/GenBank/DDBJ databases">
        <title>Genomic Encyclopedia of Type Strains, Phase IV (KMG-IV): sequencing the most valuable type-strain genomes for metagenomic binning, comparative biology and taxonomic classification.</title>
        <authorList>
            <person name="Goeker M."/>
        </authorList>
    </citation>
    <scope>NUCLEOTIDE SEQUENCE [LARGE SCALE GENOMIC DNA]</scope>
    <source>
        <strain evidence="3 4">DSM 14263</strain>
    </source>
</reference>
<evidence type="ECO:0000313" key="3">
    <source>
        <dbReference type="EMBL" id="PWK85847.1"/>
    </source>
</evidence>
<sequence>MRQAMQPRVASLPAMRRQRGVAAIEFALVFLFGMLPLLLLTFSGVLIFAAKQSLTLAAAEGARAALRYGTAEQRRGYACAAAQRSMQWLLDFSGETAGCDAPATPGTSYAPVAVSTAASCPSVPAAQCLTVVASYDYDAHPLLPGTGAAYGWLLGSAIASSATVQLDPQTD</sequence>
<accession>A0A316I5V0</accession>
<evidence type="ECO:0000256" key="1">
    <source>
        <dbReference type="SAM" id="Phobius"/>
    </source>
</evidence>
<name>A0A316I5V0_9GAMM</name>
<organism evidence="3 4">
    <name type="scientific">Fulvimonas soli</name>
    <dbReference type="NCBI Taxonomy" id="155197"/>
    <lineage>
        <taxon>Bacteria</taxon>
        <taxon>Pseudomonadati</taxon>
        <taxon>Pseudomonadota</taxon>
        <taxon>Gammaproteobacteria</taxon>
        <taxon>Lysobacterales</taxon>
        <taxon>Rhodanobacteraceae</taxon>
        <taxon>Fulvimonas</taxon>
    </lineage>
</organism>
<feature type="domain" description="TadE-like" evidence="2">
    <location>
        <begin position="20"/>
        <end position="63"/>
    </location>
</feature>
<keyword evidence="4" id="KW-1185">Reference proteome</keyword>
<dbReference type="Proteomes" id="UP000245812">
    <property type="component" value="Unassembled WGS sequence"/>
</dbReference>
<comment type="caution">
    <text evidence="3">The sequence shown here is derived from an EMBL/GenBank/DDBJ whole genome shotgun (WGS) entry which is preliminary data.</text>
</comment>
<evidence type="ECO:0000259" key="2">
    <source>
        <dbReference type="Pfam" id="PF07811"/>
    </source>
</evidence>
<proteinExistence type="predicted"/>
<keyword evidence="1" id="KW-0472">Membrane</keyword>
<dbReference type="InterPro" id="IPR012495">
    <property type="entry name" value="TadE-like_dom"/>
</dbReference>
<dbReference type="EMBL" id="QGHC01000008">
    <property type="protein sequence ID" value="PWK85847.1"/>
    <property type="molecule type" value="Genomic_DNA"/>
</dbReference>
<keyword evidence="1" id="KW-0812">Transmembrane</keyword>
<gene>
    <name evidence="3" type="ORF">C7456_108143</name>
</gene>
<dbReference type="AlphaFoldDB" id="A0A316I5V0"/>
<keyword evidence="1" id="KW-1133">Transmembrane helix</keyword>
<feature type="transmembrane region" description="Helical" evidence="1">
    <location>
        <begin position="21"/>
        <end position="49"/>
    </location>
</feature>
<dbReference type="Pfam" id="PF07811">
    <property type="entry name" value="TadE"/>
    <property type="match status" value="1"/>
</dbReference>
<protein>
    <submittedName>
        <fullName evidence="3">Flp pilus assembly protein TadG</fullName>
    </submittedName>
</protein>
<evidence type="ECO:0000313" key="4">
    <source>
        <dbReference type="Proteomes" id="UP000245812"/>
    </source>
</evidence>